<keyword evidence="2" id="KW-1185">Reference proteome</keyword>
<evidence type="ECO:0000313" key="2">
    <source>
        <dbReference type="Proteomes" id="UP001597079"/>
    </source>
</evidence>
<proteinExistence type="predicted"/>
<sequence length="412" mass="44991">MGKVIRNVNLLDLTEATEENFTDVTAIENVNLMLYSKQSAKFLAGIKLVNVNASTEIPEACSRVQVVNGEFKIGKGFESSSGELIFYLVNGNVIVEPGVLPETIEKAVGGLFVNGNLYCPESLSGVLQTKIQSHNGNMVTYMDDADVLVKEVVLDNHYLQSLQPGTKLVVMGTTRIIDSLDITLLEERLGKLACLGNLLIREEYAEAISKKMQVAARRELKLIPAAAIFVDKDLQIDAASITRYQAAKLYVTGTLTIGEDVSTASLEAAITQIHAGKIICKKELKAAVVQRCDDDSVSEVLDYSGRLVRVEGEYTLTDSELEYTKGELTLVVHGMLTIAADVDPATLYEKIAFIDNYGVIHGSVAQCGVIQVKLRKNEGHIGQPEEEQAIVEVEEEAESDDSYIANINFLKL</sequence>
<dbReference type="EMBL" id="JBHUCX010000083">
    <property type="protein sequence ID" value="MFD1676976.1"/>
    <property type="molecule type" value="Genomic_DNA"/>
</dbReference>
<dbReference type="Proteomes" id="UP001597079">
    <property type="component" value="Unassembled WGS sequence"/>
</dbReference>
<comment type="caution">
    <text evidence="1">The sequence shown here is derived from an EMBL/GenBank/DDBJ whole genome shotgun (WGS) entry which is preliminary data.</text>
</comment>
<organism evidence="1 2">
    <name type="scientific">Alicyclobacillus fodiniaquatilis</name>
    <dbReference type="NCBI Taxonomy" id="1661150"/>
    <lineage>
        <taxon>Bacteria</taxon>
        <taxon>Bacillati</taxon>
        <taxon>Bacillota</taxon>
        <taxon>Bacilli</taxon>
        <taxon>Bacillales</taxon>
        <taxon>Alicyclobacillaceae</taxon>
        <taxon>Alicyclobacillus</taxon>
    </lineage>
</organism>
<gene>
    <name evidence="1" type="ORF">ACFSB2_20070</name>
</gene>
<evidence type="ECO:0000313" key="1">
    <source>
        <dbReference type="EMBL" id="MFD1676976.1"/>
    </source>
</evidence>
<protein>
    <recommendedName>
        <fullName evidence="3">DUF3794 domain-containing protein</fullName>
    </recommendedName>
</protein>
<accession>A0ABW4JKM8</accession>
<name>A0ABW4JKM8_9BACL</name>
<reference evidence="2" key="1">
    <citation type="journal article" date="2019" name="Int. J. Syst. Evol. Microbiol.">
        <title>The Global Catalogue of Microorganisms (GCM) 10K type strain sequencing project: providing services to taxonomists for standard genome sequencing and annotation.</title>
        <authorList>
            <consortium name="The Broad Institute Genomics Platform"/>
            <consortium name="The Broad Institute Genome Sequencing Center for Infectious Disease"/>
            <person name="Wu L."/>
            <person name="Ma J."/>
        </authorList>
    </citation>
    <scope>NUCLEOTIDE SEQUENCE [LARGE SCALE GENOMIC DNA]</scope>
    <source>
        <strain evidence="2">CGMCC 1.12286</strain>
    </source>
</reference>
<evidence type="ECO:0008006" key="3">
    <source>
        <dbReference type="Google" id="ProtNLM"/>
    </source>
</evidence>
<dbReference type="RefSeq" id="WP_377944888.1">
    <property type="nucleotide sequence ID" value="NZ_JBHUCX010000083.1"/>
</dbReference>